<dbReference type="SUPFAM" id="SSF56601">
    <property type="entry name" value="beta-lactamase/transpeptidase-like"/>
    <property type="match status" value="1"/>
</dbReference>
<feature type="domain" description="Beta-lactamase-related" evidence="2">
    <location>
        <begin position="28"/>
        <end position="337"/>
    </location>
</feature>
<gene>
    <name evidence="3" type="ORF">WJU22_23995</name>
</gene>
<evidence type="ECO:0000259" key="2">
    <source>
        <dbReference type="Pfam" id="PF00144"/>
    </source>
</evidence>
<dbReference type="GO" id="GO:0016787">
    <property type="term" value="F:hydrolase activity"/>
    <property type="evidence" value="ECO:0007669"/>
    <property type="project" value="UniProtKB-KW"/>
</dbReference>
<reference evidence="3 4" key="1">
    <citation type="submission" date="2024-03" db="EMBL/GenBank/DDBJ databases">
        <title>Chitinophaga caseinilytica sp. nov., a casein hydrolysing bacterium isolated from forest soil.</title>
        <authorList>
            <person name="Lee D.S."/>
            <person name="Han D.M."/>
            <person name="Baek J.H."/>
            <person name="Choi D.G."/>
            <person name="Jeon J.H."/>
            <person name="Jeon C.O."/>
        </authorList>
    </citation>
    <scope>NUCLEOTIDE SEQUENCE [LARGE SCALE GENOMIC DNA]</scope>
    <source>
        <strain evidence="3 4">KACC 19118</strain>
    </source>
</reference>
<dbReference type="InterPro" id="IPR012338">
    <property type="entry name" value="Beta-lactam/transpept-like"/>
</dbReference>
<feature type="chain" id="PRO_5046291731" evidence="1">
    <location>
        <begin position="19"/>
        <end position="357"/>
    </location>
</feature>
<proteinExistence type="predicted"/>
<evidence type="ECO:0000313" key="4">
    <source>
        <dbReference type="Proteomes" id="UP001449657"/>
    </source>
</evidence>
<dbReference type="Proteomes" id="UP001449657">
    <property type="component" value="Chromosome"/>
</dbReference>
<dbReference type="PANTHER" id="PTHR46825:SF9">
    <property type="entry name" value="BETA-LACTAMASE-RELATED DOMAIN-CONTAINING PROTEIN"/>
    <property type="match status" value="1"/>
</dbReference>
<feature type="signal peptide" evidence="1">
    <location>
        <begin position="1"/>
        <end position="18"/>
    </location>
</feature>
<dbReference type="EC" id="3.1.1.103" evidence="3"/>
<sequence length="357" mass="39633">MKILPILLAAIISLPVSAQLRQQRAAADSLFQHYNTSETTGISVLVVRNGKKLYDRSFGYADIARHRKAAATTNYRIASVTKSFTAMAIMLLRDEGKLSLDDPLTRFFPQLAAFGRNITIRQMLLHTSGLVSYGDILPAPPTVPLKDADVLRLLETQDTTRFPPGSRFDYSNTGYVLLGLIVEKTSGMPFPEFLRQRIFQPLGMKNATVNSLTDSIPNRAYGYNLEKGTLVPKDQSMFSYLLGDGGVYSSTSDFYRWDQALYTHQLVSAATLREIFTPGSSPSPTLGYGYGWEIDRKYGLERVMHTGGTSGFSSYYVRYPEKKFSIILFANQNTGLALDPIAQSLEKIFLSEAAGQP</sequence>
<name>A0ABZ2Z396_9BACT</name>
<accession>A0ABZ2Z396</accession>
<dbReference type="Pfam" id="PF00144">
    <property type="entry name" value="Beta-lactamase"/>
    <property type="match status" value="1"/>
</dbReference>
<dbReference type="InterPro" id="IPR001466">
    <property type="entry name" value="Beta-lactam-related"/>
</dbReference>
<organism evidence="3 4">
    <name type="scientific">Chitinophaga caseinilytica</name>
    <dbReference type="NCBI Taxonomy" id="2267521"/>
    <lineage>
        <taxon>Bacteria</taxon>
        <taxon>Pseudomonadati</taxon>
        <taxon>Bacteroidota</taxon>
        <taxon>Chitinophagia</taxon>
        <taxon>Chitinophagales</taxon>
        <taxon>Chitinophagaceae</taxon>
        <taxon>Chitinophaga</taxon>
    </lineage>
</organism>
<evidence type="ECO:0000313" key="3">
    <source>
        <dbReference type="EMBL" id="WZN45965.1"/>
    </source>
</evidence>
<dbReference type="RefSeq" id="WP_341840706.1">
    <property type="nucleotide sequence ID" value="NZ_CP149792.1"/>
</dbReference>
<dbReference type="EMBL" id="CP150096">
    <property type="protein sequence ID" value="WZN45965.1"/>
    <property type="molecule type" value="Genomic_DNA"/>
</dbReference>
<evidence type="ECO:0000256" key="1">
    <source>
        <dbReference type="SAM" id="SignalP"/>
    </source>
</evidence>
<keyword evidence="1" id="KW-0732">Signal</keyword>
<dbReference type="PANTHER" id="PTHR46825">
    <property type="entry name" value="D-ALANYL-D-ALANINE-CARBOXYPEPTIDASE/ENDOPEPTIDASE AMPH"/>
    <property type="match status" value="1"/>
</dbReference>
<dbReference type="Gene3D" id="3.40.710.10">
    <property type="entry name" value="DD-peptidase/beta-lactamase superfamily"/>
    <property type="match status" value="1"/>
</dbReference>
<dbReference type="InterPro" id="IPR050491">
    <property type="entry name" value="AmpC-like"/>
</dbReference>
<keyword evidence="4" id="KW-1185">Reference proteome</keyword>
<keyword evidence="3" id="KW-0378">Hydrolase</keyword>
<protein>
    <submittedName>
        <fullName evidence="3">Serine hydrolase domain-containing protein</fullName>
        <ecNumber evidence="3">3.1.1.103</ecNumber>
    </submittedName>
</protein>